<keyword evidence="16" id="KW-1185">Reference proteome</keyword>
<evidence type="ECO:0000313" key="16">
    <source>
        <dbReference type="Proteomes" id="UP000472262"/>
    </source>
</evidence>
<dbReference type="PANTHER" id="PTHR23233">
    <property type="entry name" value="SAL-LIKE PROTEIN"/>
    <property type="match status" value="1"/>
</dbReference>
<evidence type="ECO:0000256" key="10">
    <source>
        <dbReference type="ARBA" id="ARBA00023242"/>
    </source>
</evidence>
<evidence type="ECO:0000256" key="1">
    <source>
        <dbReference type="ARBA" id="ARBA00004123"/>
    </source>
</evidence>
<organism evidence="15 16">
    <name type="scientific">Sinocyclocheilus grahami</name>
    <name type="common">Dianchi golden-line fish</name>
    <name type="synonym">Barbus grahami</name>
    <dbReference type="NCBI Taxonomy" id="75366"/>
    <lineage>
        <taxon>Eukaryota</taxon>
        <taxon>Metazoa</taxon>
        <taxon>Chordata</taxon>
        <taxon>Craniata</taxon>
        <taxon>Vertebrata</taxon>
        <taxon>Euteleostomi</taxon>
        <taxon>Actinopterygii</taxon>
        <taxon>Neopterygii</taxon>
        <taxon>Teleostei</taxon>
        <taxon>Ostariophysi</taxon>
        <taxon>Cypriniformes</taxon>
        <taxon>Cyprinidae</taxon>
        <taxon>Cyprininae</taxon>
        <taxon>Sinocyclocheilus</taxon>
    </lineage>
</organism>
<dbReference type="InterPro" id="IPR036236">
    <property type="entry name" value="Znf_C2H2_sf"/>
</dbReference>
<keyword evidence="8" id="KW-0238">DNA-binding</keyword>
<reference evidence="15" key="1">
    <citation type="submission" date="2025-08" db="UniProtKB">
        <authorList>
            <consortium name="Ensembl"/>
        </authorList>
    </citation>
    <scope>IDENTIFICATION</scope>
</reference>
<feature type="compositionally biased region" description="Polar residues" evidence="13">
    <location>
        <begin position="675"/>
        <end position="717"/>
    </location>
</feature>
<dbReference type="GO" id="GO:0030154">
    <property type="term" value="P:cell differentiation"/>
    <property type="evidence" value="ECO:0007669"/>
    <property type="project" value="UniProtKB-ARBA"/>
</dbReference>
<dbReference type="FunFam" id="3.30.160.60:FF:000025">
    <property type="entry name" value="Spalt-like transcription factor 1"/>
    <property type="match status" value="1"/>
</dbReference>
<feature type="domain" description="C2H2-type" evidence="14">
    <location>
        <begin position="802"/>
        <end position="829"/>
    </location>
</feature>
<evidence type="ECO:0000313" key="15">
    <source>
        <dbReference type="Ensembl" id="ENSSGRP00000068950.1"/>
    </source>
</evidence>
<comment type="subcellular location">
    <subcellularLocation>
        <location evidence="1">Nucleus</location>
    </subcellularLocation>
</comment>
<dbReference type="SUPFAM" id="SSF57667">
    <property type="entry name" value="beta-beta-alpha zinc fingers"/>
    <property type="match status" value="4"/>
</dbReference>
<evidence type="ECO:0000256" key="7">
    <source>
        <dbReference type="ARBA" id="ARBA00023015"/>
    </source>
</evidence>
<dbReference type="InterPro" id="IPR051565">
    <property type="entry name" value="Sal_C2H2-zinc-finger"/>
</dbReference>
<dbReference type="FunFam" id="3.30.160.60:FF:000689">
    <property type="entry name" value="Spalt like transcription factor 1"/>
    <property type="match status" value="1"/>
</dbReference>
<evidence type="ECO:0000256" key="13">
    <source>
        <dbReference type="SAM" id="MobiDB-lite"/>
    </source>
</evidence>
<evidence type="ECO:0000256" key="3">
    <source>
        <dbReference type="ARBA" id="ARBA00022723"/>
    </source>
</evidence>
<dbReference type="GO" id="GO:0035107">
    <property type="term" value="P:appendage morphogenesis"/>
    <property type="evidence" value="ECO:0007669"/>
    <property type="project" value="UniProtKB-ARBA"/>
</dbReference>
<name>A0A672PYH4_SINGR</name>
<dbReference type="InterPro" id="IPR013087">
    <property type="entry name" value="Znf_C2H2_type"/>
</dbReference>
<dbReference type="GO" id="GO:0048513">
    <property type="term" value="P:animal organ development"/>
    <property type="evidence" value="ECO:0007669"/>
    <property type="project" value="UniProtKB-ARBA"/>
</dbReference>
<keyword evidence="7" id="KW-0805">Transcription regulation</keyword>
<evidence type="ECO:0000259" key="14">
    <source>
        <dbReference type="PROSITE" id="PS50157"/>
    </source>
</evidence>
<evidence type="ECO:0000256" key="2">
    <source>
        <dbReference type="ARBA" id="ARBA00022553"/>
    </source>
</evidence>
<dbReference type="GO" id="GO:0008270">
    <property type="term" value="F:zinc ion binding"/>
    <property type="evidence" value="ECO:0007669"/>
    <property type="project" value="UniProtKB-KW"/>
</dbReference>
<evidence type="ECO:0000256" key="4">
    <source>
        <dbReference type="ARBA" id="ARBA00022737"/>
    </source>
</evidence>
<dbReference type="PROSITE" id="PS50157">
    <property type="entry name" value="ZINC_FINGER_C2H2_2"/>
    <property type="match status" value="7"/>
</dbReference>
<keyword evidence="4" id="KW-0677">Repeat</keyword>
<dbReference type="FunFam" id="3.30.160.60:FF:000708">
    <property type="entry name" value="Sal-like protein 1"/>
    <property type="match status" value="1"/>
</dbReference>
<protein>
    <submittedName>
        <fullName evidence="15">Sal-like protein 1</fullName>
    </submittedName>
</protein>
<dbReference type="GO" id="GO:0007399">
    <property type="term" value="P:nervous system development"/>
    <property type="evidence" value="ECO:0007669"/>
    <property type="project" value="UniProtKB-ARBA"/>
</dbReference>
<keyword evidence="6" id="KW-0862">Zinc</keyword>
<sequence>NRTTPPVKTRFFELSDLEQHQKNCTKNQLVLIVNENPVSPSGTFSPGGSPLSGVGSSHGALGSTGSNLGNSVISASLPQLGNLTELGNFSMINSNVIIENLQSTKVAVAQFSQETRAAGGQRVAVPALMEQLLALQQQQIHQLQLIEQIRHQILMLASQSPEIQAPPNSSHVTLGSGTSPLTTLSSHLSQQLAAAAGLAQSIASQSASISNKRPGNAGSLHPQLGNPSLAKSSTPAFAMGSLLNPVANTLLPQPPPGNPIFSSALPSVGTTVEDLNSLAALAQQRKGKPPNVSSFEPKSSSEETFFKHKCRFCGKVFGSDSALQIHLRSHTGERPYKCNICGNRFSTRGNLKVHFQRHKEKYPHIQMNPYPVPEHLDNIPTSTGIPFGMSMPPEKPVTSWLDSKPVLSTLTSSVGMLLPPTIPSLSPSHSAKSDSGPADALMRNTDNFPFGGLLDPLQGSETSKLQQLVENIDRKVTDPNECVICHRVLSCQSALKMHYRTHTGERPFKCKVCGRAFTTKGNLKTHYSVHRAMPPLRVQHSCPICQKKFTNAVVLQQHIRMHMGGQIPNTPLPDNYPESMGSDAGSFDERNFDDLENFSDENMEGIEDGPDSSIPDTPKSVDASQDSLCSSPTPQESLRMESQEKSANQGAEEEVQCDQGKLMENGVMEGDRLTNDSSSLGGDIESQSAGSPAVSESTSSMQAPSPSYGTIQQQKSPSLEDRQQRALSLDYISVGLMQSHSHSPGALDLTSINSSKDPLSMLFPFRERGTLKNTACDICGKMFACQSALDIHYRSHTKERPFICTACNRGFSTKGNLKQHMLTHQMRDLPSQLFEPNTSLASSPTPSLLSVGPLSSMMKAEVNGFLSGMLTIFPEFIFDRNK</sequence>
<keyword evidence="2" id="KW-0597">Phosphoprotein</keyword>
<dbReference type="SMART" id="SM00355">
    <property type="entry name" value="ZnF_C2H2"/>
    <property type="match status" value="7"/>
</dbReference>
<keyword evidence="3" id="KW-0479">Metal-binding</keyword>
<dbReference type="Ensembl" id="ENSSGRT00000073474.1">
    <property type="protein sequence ID" value="ENSSGRP00000068950.1"/>
    <property type="gene ID" value="ENSSGRG00000035291.1"/>
</dbReference>
<feature type="compositionally biased region" description="Acidic residues" evidence="13">
    <location>
        <begin position="594"/>
        <end position="610"/>
    </location>
</feature>
<dbReference type="Pfam" id="PF13894">
    <property type="entry name" value="zf-C2H2_4"/>
    <property type="match status" value="1"/>
</dbReference>
<dbReference type="FunFam" id="3.30.160.60:FF:000341">
    <property type="entry name" value="Spalt-like transcription factor 1"/>
    <property type="match status" value="1"/>
</dbReference>
<feature type="domain" description="C2H2-type" evidence="14">
    <location>
        <begin position="308"/>
        <end position="335"/>
    </location>
</feature>
<dbReference type="FunFam" id="3.30.160.60:FF:000302">
    <property type="entry name" value="Spalt-like transcription factor 1"/>
    <property type="match status" value="1"/>
</dbReference>
<feature type="domain" description="C2H2-type" evidence="14">
    <location>
        <begin position="774"/>
        <end position="801"/>
    </location>
</feature>
<dbReference type="CDD" id="cd20908">
    <property type="entry name" value="SUF4-like"/>
    <property type="match status" value="1"/>
</dbReference>
<dbReference type="Pfam" id="PF12874">
    <property type="entry name" value="zf-met"/>
    <property type="match status" value="1"/>
</dbReference>
<dbReference type="Proteomes" id="UP000472262">
    <property type="component" value="Unassembled WGS sequence"/>
</dbReference>
<dbReference type="AlphaFoldDB" id="A0A672PYH4"/>
<accession>A0A672PYH4</accession>
<dbReference type="Gene3D" id="3.30.160.60">
    <property type="entry name" value="Classic Zinc Finger"/>
    <property type="match status" value="7"/>
</dbReference>
<dbReference type="GO" id="GO:0000978">
    <property type="term" value="F:RNA polymerase II cis-regulatory region sequence-specific DNA binding"/>
    <property type="evidence" value="ECO:0007669"/>
    <property type="project" value="TreeGrafter"/>
</dbReference>
<keyword evidence="5 12" id="KW-0863">Zinc-finger</keyword>
<feature type="compositionally biased region" description="Polar residues" evidence="13">
    <location>
        <begin position="622"/>
        <end position="636"/>
    </location>
</feature>
<reference evidence="15" key="2">
    <citation type="submission" date="2025-09" db="UniProtKB">
        <authorList>
            <consortium name="Ensembl"/>
        </authorList>
    </citation>
    <scope>IDENTIFICATION</scope>
</reference>
<feature type="region of interest" description="Disordered" evidence="13">
    <location>
        <begin position="669"/>
        <end position="723"/>
    </location>
</feature>
<gene>
    <name evidence="15" type="primary">LOC107551473</name>
</gene>
<dbReference type="FunFam" id="3.30.160.60:FF:000215">
    <property type="entry name" value="Spalt-like transcription factor 3"/>
    <property type="match status" value="1"/>
</dbReference>
<dbReference type="PROSITE" id="PS00028">
    <property type="entry name" value="ZINC_FINGER_C2H2_1"/>
    <property type="match status" value="7"/>
</dbReference>
<keyword evidence="9" id="KW-0804">Transcription</keyword>
<feature type="domain" description="C2H2-type" evidence="14">
    <location>
        <begin position="336"/>
        <end position="363"/>
    </location>
</feature>
<dbReference type="GO" id="GO:0000981">
    <property type="term" value="F:DNA-binding transcription factor activity, RNA polymerase II-specific"/>
    <property type="evidence" value="ECO:0007669"/>
    <property type="project" value="TreeGrafter"/>
</dbReference>
<feature type="region of interest" description="Disordered" evidence="13">
    <location>
        <begin position="207"/>
        <end position="231"/>
    </location>
</feature>
<evidence type="ECO:0000256" key="6">
    <source>
        <dbReference type="ARBA" id="ARBA00022833"/>
    </source>
</evidence>
<feature type="region of interest" description="Disordered" evidence="13">
    <location>
        <begin position="564"/>
        <end position="657"/>
    </location>
</feature>
<dbReference type="PANTHER" id="PTHR23233:SF51">
    <property type="entry name" value="SAL-LIKE PROTEIN 1"/>
    <property type="match status" value="1"/>
</dbReference>
<evidence type="ECO:0000256" key="11">
    <source>
        <dbReference type="ARBA" id="ARBA00038474"/>
    </source>
</evidence>
<dbReference type="GO" id="GO:0005634">
    <property type="term" value="C:nucleus"/>
    <property type="evidence" value="ECO:0007669"/>
    <property type="project" value="UniProtKB-SubCell"/>
</dbReference>
<evidence type="ECO:0000256" key="8">
    <source>
        <dbReference type="ARBA" id="ARBA00023125"/>
    </source>
</evidence>
<proteinExistence type="inferred from homology"/>
<feature type="domain" description="C2H2-type" evidence="14">
    <location>
        <begin position="540"/>
        <end position="567"/>
    </location>
</feature>
<dbReference type="Pfam" id="PF00096">
    <property type="entry name" value="zf-C2H2"/>
    <property type="match status" value="4"/>
</dbReference>
<feature type="domain" description="C2H2-type" evidence="14">
    <location>
        <begin position="480"/>
        <end position="507"/>
    </location>
</feature>
<keyword evidence="10" id="KW-0539">Nucleus</keyword>
<evidence type="ECO:0000256" key="9">
    <source>
        <dbReference type="ARBA" id="ARBA00023163"/>
    </source>
</evidence>
<evidence type="ECO:0000256" key="12">
    <source>
        <dbReference type="PROSITE-ProRule" id="PRU00042"/>
    </source>
</evidence>
<comment type="similarity">
    <text evidence="11">Belongs to the sal C2H2-type zinc-finger protein family.</text>
</comment>
<evidence type="ECO:0000256" key="5">
    <source>
        <dbReference type="ARBA" id="ARBA00022771"/>
    </source>
</evidence>
<feature type="domain" description="C2H2-type" evidence="14">
    <location>
        <begin position="508"/>
        <end position="535"/>
    </location>
</feature>